<gene>
    <name evidence="4" type="ORF">I5803_17325</name>
</gene>
<keyword evidence="5" id="KW-1185">Reference proteome</keyword>
<dbReference type="EMBL" id="JADWYS010000001">
    <property type="protein sequence ID" value="MBG9389795.1"/>
    <property type="molecule type" value="Genomic_DNA"/>
</dbReference>
<dbReference type="Pfam" id="PF01648">
    <property type="entry name" value="ACPS"/>
    <property type="match status" value="1"/>
</dbReference>
<dbReference type="Proteomes" id="UP000651050">
    <property type="component" value="Unassembled WGS sequence"/>
</dbReference>
<dbReference type="SUPFAM" id="SSF56214">
    <property type="entry name" value="4'-phosphopantetheinyl transferase"/>
    <property type="match status" value="2"/>
</dbReference>
<accession>A0A931MJ01</accession>
<evidence type="ECO:0000313" key="5">
    <source>
        <dbReference type="Proteomes" id="UP000651050"/>
    </source>
</evidence>
<organism evidence="4 5">
    <name type="scientific">Caenimonas aquaedulcis</name>
    <dbReference type="NCBI Taxonomy" id="2793270"/>
    <lineage>
        <taxon>Bacteria</taxon>
        <taxon>Pseudomonadati</taxon>
        <taxon>Pseudomonadota</taxon>
        <taxon>Betaproteobacteria</taxon>
        <taxon>Burkholderiales</taxon>
        <taxon>Comamonadaceae</taxon>
        <taxon>Caenimonas</taxon>
    </lineage>
</organism>
<evidence type="ECO:0000256" key="2">
    <source>
        <dbReference type="ARBA" id="ARBA00022679"/>
    </source>
</evidence>
<evidence type="ECO:0000313" key="4">
    <source>
        <dbReference type="EMBL" id="MBG9389795.1"/>
    </source>
</evidence>
<evidence type="ECO:0000259" key="3">
    <source>
        <dbReference type="Pfam" id="PF01648"/>
    </source>
</evidence>
<dbReference type="InterPro" id="IPR050559">
    <property type="entry name" value="P-Pant_transferase_sf"/>
</dbReference>
<dbReference type="RefSeq" id="WP_196987571.1">
    <property type="nucleotide sequence ID" value="NZ_JADWYS010000001.1"/>
</dbReference>
<sequence length="257" mass="26905">MLLRIGSRGAPSSLRQVVDACPAKSLWQHAGMGVAPPTPVFLEIEPDAALLAAAGKVLSTEEAARASKLRDADARSAFTLAHACLRMWLAREIDASAADLEFEAGQFGKPSLVHGNGVLHFNLSRRPGWAAIALGTVALGVDVEVIRPDIDIAGIAGRFYTDEERRHVLAGGHGPSLGRFFAIWSRKEALLKAAGLGVDSLGAAAALKSAATLTDDSGASRSYAVHSLESPAECSLALATEVSPAFPAKTWPNPTHN</sequence>
<dbReference type="GO" id="GO:0005829">
    <property type="term" value="C:cytosol"/>
    <property type="evidence" value="ECO:0007669"/>
    <property type="project" value="TreeGrafter"/>
</dbReference>
<dbReference type="GO" id="GO:0019878">
    <property type="term" value="P:lysine biosynthetic process via aminoadipic acid"/>
    <property type="evidence" value="ECO:0007669"/>
    <property type="project" value="TreeGrafter"/>
</dbReference>
<comment type="similarity">
    <text evidence="1">Belongs to the P-Pant transferase superfamily. Gsp/Sfp/HetI/AcpT family.</text>
</comment>
<dbReference type="InterPro" id="IPR008278">
    <property type="entry name" value="4-PPantetheinyl_Trfase_dom"/>
</dbReference>
<protein>
    <submittedName>
        <fullName evidence="4">4'-phosphopantetheinyl transferase superfamily protein</fullName>
    </submittedName>
</protein>
<name>A0A931MJ01_9BURK</name>
<keyword evidence="2 4" id="KW-0808">Transferase</keyword>
<dbReference type="GO" id="GO:0000287">
    <property type="term" value="F:magnesium ion binding"/>
    <property type="evidence" value="ECO:0007669"/>
    <property type="project" value="InterPro"/>
</dbReference>
<feature type="domain" description="4'-phosphopantetheinyl transferase" evidence="3">
    <location>
        <begin position="139"/>
        <end position="221"/>
    </location>
</feature>
<dbReference type="PANTHER" id="PTHR12215:SF10">
    <property type="entry name" value="L-AMINOADIPATE-SEMIALDEHYDE DEHYDROGENASE-PHOSPHOPANTETHEINYL TRANSFERASE"/>
    <property type="match status" value="1"/>
</dbReference>
<dbReference type="PANTHER" id="PTHR12215">
    <property type="entry name" value="PHOSPHOPANTETHEINE TRANSFERASE"/>
    <property type="match status" value="1"/>
</dbReference>
<evidence type="ECO:0000256" key="1">
    <source>
        <dbReference type="ARBA" id="ARBA00010990"/>
    </source>
</evidence>
<dbReference type="InterPro" id="IPR037143">
    <property type="entry name" value="4-PPantetheinyl_Trfase_dom_sf"/>
</dbReference>
<comment type="caution">
    <text evidence="4">The sequence shown here is derived from an EMBL/GenBank/DDBJ whole genome shotgun (WGS) entry which is preliminary data.</text>
</comment>
<reference evidence="4" key="1">
    <citation type="submission" date="2020-11" db="EMBL/GenBank/DDBJ databases">
        <title>Bacterial whole genome sequence for Caenimonas sp. DR4.4.</title>
        <authorList>
            <person name="Le V."/>
            <person name="Ko S.-R."/>
            <person name="Ahn C.-Y."/>
            <person name="Oh H.-M."/>
        </authorList>
    </citation>
    <scope>NUCLEOTIDE SEQUENCE</scope>
    <source>
        <strain evidence="4">DR4.4</strain>
    </source>
</reference>
<dbReference type="GO" id="GO:0008897">
    <property type="term" value="F:holo-[acyl-carrier-protein] synthase activity"/>
    <property type="evidence" value="ECO:0007669"/>
    <property type="project" value="InterPro"/>
</dbReference>
<dbReference type="AlphaFoldDB" id="A0A931MJ01"/>
<dbReference type="Gene3D" id="3.90.470.20">
    <property type="entry name" value="4'-phosphopantetheinyl transferase domain"/>
    <property type="match status" value="2"/>
</dbReference>
<proteinExistence type="inferred from homology"/>